<organism evidence="2">
    <name type="scientific">uncultured Dysgonomonas sp</name>
    <dbReference type="NCBI Taxonomy" id="206096"/>
    <lineage>
        <taxon>Bacteria</taxon>
        <taxon>Pseudomonadati</taxon>
        <taxon>Bacteroidota</taxon>
        <taxon>Bacteroidia</taxon>
        <taxon>Bacteroidales</taxon>
        <taxon>Dysgonomonadaceae</taxon>
        <taxon>Dysgonomonas</taxon>
        <taxon>environmental samples</taxon>
    </lineage>
</organism>
<dbReference type="AlphaFoldDB" id="A0A212KAM1"/>
<name>A0A212KAM1_9BACT</name>
<accession>A0A212KAM1</accession>
<proteinExistence type="predicted"/>
<dbReference type="RefSeq" id="WP_296952279.1">
    <property type="nucleotide sequence ID" value="NZ_LT599021.1"/>
</dbReference>
<dbReference type="EMBL" id="FLUL01000001">
    <property type="protein sequence ID" value="SBW08743.1"/>
    <property type="molecule type" value="Genomic_DNA"/>
</dbReference>
<feature type="signal peptide" evidence="1">
    <location>
        <begin position="1"/>
        <end position="20"/>
    </location>
</feature>
<reference evidence="2" key="1">
    <citation type="submission" date="2016-04" db="EMBL/GenBank/DDBJ databases">
        <authorList>
            <person name="Evans L.H."/>
            <person name="Alamgir A."/>
            <person name="Owens N."/>
            <person name="Weber N.D."/>
            <person name="Virtaneva K."/>
            <person name="Barbian K."/>
            <person name="Babar A."/>
            <person name="Rosenke K."/>
        </authorList>
    </citation>
    <scope>NUCLEOTIDE SEQUENCE</scope>
    <source>
        <strain evidence="2">86-2</strain>
    </source>
</reference>
<evidence type="ECO:0000313" key="2">
    <source>
        <dbReference type="EMBL" id="SBW08743.1"/>
    </source>
</evidence>
<protein>
    <submittedName>
        <fullName evidence="2">Uncharacterized protein</fullName>
    </submittedName>
</protein>
<keyword evidence="1" id="KW-0732">Signal</keyword>
<feature type="chain" id="PRO_5013392838" evidence="1">
    <location>
        <begin position="21"/>
        <end position="256"/>
    </location>
</feature>
<sequence length="256" mass="29124">MRKRIFFLISFFLFTFFLFAQEVQTIHVMVALCDNKYQGIVKVPKRIGNGQDPDNNLYWGCGYGVRTYFKKSPDWQEVRHYKSADDICLERIVFKHKTKNYYLVADAYDGRYISDCTINFLKACAGSKKNTIKLDDKTILGLYGDAKLVVYIGHNGLMDFSLANTYQNTDGKKRNAIILACYSKRYFSPYLQSAKAEPLLWSTHLMSPEAYTLHDAIAVYINGGTSASIREAAAMAYNKYQKCGMKGARGLLVTGF</sequence>
<gene>
    <name evidence="2" type="ORF">KL86DYS2_13448</name>
</gene>
<evidence type="ECO:0000256" key="1">
    <source>
        <dbReference type="SAM" id="SignalP"/>
    </source>
</evidence>